<accession>A0A9P4MPR9</accession>
<dbReference type="PANTHER" id="PTHR35391:SF7">
    <property type="entry name" value="C2H2-TYPE DOMAIN-CONTAINING PROTEIN"/>
    <property type="match status" value="1"/>
</dbReference>
<feature type="compositionally biased region" description="Acidic residues" evidence="1">
    <location>
        <begin position="88"/>
        <end position="97"/>
    </location>
</feature>
<feature type="compositionally biased region" description="Low complexity" evidence="1">
    <location>
        <begin position="100"/>
        <end position="112"/>
    </location>
</feature>
<evidence type="ECO:0000313" key="2">
    <source>
        <dbReference type="EMBL" id="KAF2198217.1"/>
    </source>
</evidence>
<evidence type="ECO:0000256" key="1">
    <source>
        <dbReference type="SAM" id="MobiDB-lite"/>
    </source>
</evidence>
<gene>
    <name evidence="2" type="ORF">GQ43DRAFT_170342</name>
</gene>
<keyword evidence="3" id="KW-1185">Reference proteome</keyword>
<dbReference type="EMBL" id="ML994161">
    <property type="protein sequence ID" value="KAF2198217.1"/>
    <property type="molecule type" value="Genomic_DNA"/>
</dbReference>
<name>A0A9P4MPR9_9PLEO</name>
<dbReference type="AlphaFoldDB" id="A0A9P4MPR9"/>
<evidence type="ECO:0000313" key="3">
    <source>
        <dbReference type="Proteomes" id="UP000799536"/>
    </source>
</evidence>
<dbReference type="PANTHER" id="PTHR35391">
    <property type="entry name" value="C2H2-TYPE DOMAIN-CONTAINING PROTEIN-RELATED"/>
    <property type="match status" value="1"/>
</dbReference>
<feature type="region of interest" description="Disordered" evidence="1">
    <location>
        <begin position="88"/>
        <end position="127"/>
    </location>
</feature>
<dbReference type="OrthoDB" id="6161812at2759"/>
<comment type="caution">
    <text evidence="2">The sequence shown here is derived from an EMBL/GenBank/DDBJ whole genome shotgun (WGS) entry which is preliminary data.</text>
</comment>
<reference evidence="2" key="1">
    <citation type="journal article" date="2020" name="Stud. Mycol.">
        <title>101 Dothideomycetes genomes: a test case for predicting lifestyles and emergence of pathogens.</title>
        <authorList>
            <person name="Haridas S."/>
            <person name="Albert R."/>
            <person name="Binder M."/>
            <person name="Bloem J."/>
            <person name="Labutti K."/>
            <person name="Salamov A."/>
            <person name="Andreopoulos B."/>
            <person name="Baker S."/>
            <person name="Barry K."/>
            <person name="Bills G."/>
            <person name="Bluhm B."/>
            <person name="Cannon C."/>
            <person name="Castanera R."/>
            <person name="Culley D."/>
            <person name="Daum C."/>
            <person name="Ezra D."/>
            <person name="Gonzalez J."/>
            <person name="Henrissat B."/>
            <person name="Kuo A."/>
            <person name="Liang C."/>
            <person name="Lipzen A."/>
            <person name="Lutzoni F."/>
            <person name="Magnuson J."/>
            <person name="Mondo S."/>
            <person name="Nolan M."/>
            <person name="Ohm R."/>
            <person name="Pangilinan J."/>
            <person name="Park H.-J."/>
            <person name="Ramirez L."/>
            <person name="Alfaro M."/>
            <person name="Sun H."/>
            <person name="Tritt A."/>
            <person name="Yoshinaga Y."/>
            <person name="Zwiers L.-H."/>
            <person name="Turgeon B."/>
            <person name="Goodwin S."/>
            <person name="Spatafora J."/>
            <person name="Crous P."/>
            <person name="Grigoriev I."/>
        </authorList>
    </citation>
    <scope>NUCLEOTIDE SEQUENCE</scope>
    <source>
        <strain evidence="2">ATCC 74209</strain>
    </source>
</reference>
<proteinExistence type="predicted"/>
<protein>
    <submittedName>
        <fullName evidence="2">Uncharacterized protein</fullName>
    </submittedName>
</protein>
<dbReference type="Proteomes" id="UP000799536">
    <property type="component" value="Unassembled WGS sequence"/>
</dbReference>
<organism evidence="2 3">
    <name type="scientific">Delitschia confertaspora ATCC 74209</name>
    <dbReference type="NCBI Taxonomy" id="1513339"/>
    <lineage>
        <taxon>Eukaryota</taxon>
        <taxon>Fungi</taxon>
        <taxon>Dikarya</taxon>
        <taxon>Ascomycota</taxon>
        <taxon>Pezizomycotina</taxon>
        <taxon>Dothideomycetes</taxon>
        <taxon>Pleosporomycetidae</taxon>
        <taxon>Pleosporales</taxon>
        <taxon>Delitschiaceae</taxon>
        <taxon>Delitschia</taxon>
    </lineage>
</organism>
<sequence>MSISKSASRCVQLLDIKAAPINLQLRPELENTLVRFKIWAGNIGVFAPGNASIDYRLRNDEDVSDILRVLLDRLRELLERAIRPPLEEEPVDDDDEIIDLRSNSSGSSSSISFDVNESDDTPASTQDRMTKANEILDDLYRLSAVLKKPASIERRCKSQSIYRKRYR</sequence>